<accession>A0A0L0FZ70</accession>
<dbReference type="PRINTS" id="PR01716">
    <property type="entry name" value="DEATHASSOCP3"/>
</dbReference>
<dbReference type="GeneID" id="25906103"/>
<dbReference type="OrthoDB" id="274828at2759"/>
<dbReference type="InterPro" id="IPR027417">
    <property type="entry name" value="P-loop_NTPase"/>
</dbReference>
<comment type="subcellular location">
    <subcellularLocation>
        <location evidence="1">Mitochondrion</location>
    </subcellularLocation>
</comment>
<name>A0A0L0FZ70_9EUKA</name>
<keyword evidence="6" id="KW-0687">Ribonucleoprotein</keyword>
<dbReference type="GO" id="GO:0006915">
    <property type="term" value="P:apoptotic process"/>
    <property type="evidence" value="ECO:0007669"/>
    <property type="project" value="InterPro"/>
</dbReference>
<dbReference type="InterPro" id="IPR008092">
    <property type="entry name" value="Ribosomal_mS29_met"/>
</dbReference>
<evidence type="ECO:0000256" key="2">
    <source>
        <dbReference type="ARBA" id="ARBA00009863"/>
    </source>
</evidence>
<evidence type="ECO:0000256" key="3">
    <source>
        <dbReference type="ARBA" id="ARBA00022946"/>
    </source>
</evidence>
<keyword evidence="5" id="KW-0496">Mitochondrion</keyword>
<dbReference type="InterPro" id="IPR019368">
    <property type="entry name" value="Ribosomal_mS29"/>
</dbReference>
<feature type="compositionally biased region" description="Low complexity" evidence="8">
    <location>
        <begin position="149"/>
        <end position="162"/>
    </location>
</feature>
<gene>
    <name evidence="9" type="ORF">SARC_05599</name>
</gene>
<feature type="region of interest" description="Disordered" evidence="8">
    <location>
        <begin position="283"/>
        <end position="308"/>
    </location>
</feature>
<dbReference type="AlphaFoldDB" id="A0A0L0FZ70"/>
<dbReference type="STRING" id="667725.A0A0L0FZ70"/>
<evidence type="ECO:0000256" key="5">
    <source>
        <dbReference type="ARBA" id="ARBA00023128"/>
    </source>
</evidence>
<evidence type="ECO:0000256" key="8">
    <source>
        <dbReference type="SAM" id="MobiDB-lite"/>
    </source>
</evidence>
<dbReference type="RefSeq" id="XP_014156012.1">
    <property type="nucleotide sequence ID" value="XM_014300537.1"/>
</dbReference>
<feature type="compositionally biased region" description="Basic and acidic residues" evidence="8">
    <location>
        <begin position="47"/>
        <end position="57"/>
    </location>
</feature>
<sequence length="697" mass="76438">MNSSAARPVLSVRARIFQRTSTATQIQTRVRACHYSDTPNKGGGGSRLEELKRRLEAQRNAAQNSRPAGRSNKPATSGPRPPPRASPAPPTAGEQRKAAPFFRSSEPQSGQPPPPKSYFQSQKPAFGSANGNASQNSAQGNRPDGMFGSANQNASNKSSQSNRPSGGAFGNIANQKPAFGSAKQNASINSSQSNRPTPNQRPNAFTNQNARVQATTPESTTPFNQKPLFGRLNTAPNSQSGGSDVSSLFLNRNSAATPASQLRYTPNANRGTGVFGGKDRLAQPAAVAPEEEAAQHKGGHNHDAPGGVVPASNEPIEIGNVPLTTPLAFKYHSAGQIGQFYEWSSEDDEKRGKKAKEDVVWPKGMKDQFKLFGKNSLMIRQPALEVLAHIRNHERTENRDKKFGVLVNGMRGTGKSATIAHVAQTLADKGHVVLHIPKATFWMYEADRVVKSAVHPWFDQPFDATDLIDYFLKINDHAMLKDIKLKHKYEIEGAAAGPGTPRDSILDLARMGAGPLDLEILEDYPPAREVLPALMEELRLMTDKPVLVAVDDFNAFYNVSELRDNRNRRLHGLHMAITQLVIRLLDDKYKLARGTLLMGLTNTGIKTNTKFSTEIKGMIKEAAAIDPFNSNTIKELPELVKVQTRAFTEKEVERFLLYHHSCNKRPDTKDLRETTIAEVRMMSSCIPEQVSKLSVYM</sequence>
<evidence type="ECO:0000256" key="4">
    <source>
        <dbReference type="ARBA" id="ARBA00022980"/>
    </source>
</evidence>
<dbReference type="PANTHER" id="PTHR12810:SF0">
    <property type="entry name" value="SMALL RIBOSOMAL SUBUNIT PROTEIN MS29"/>
    <property type="match status" value="1"/>
</dbReference>
<dbReference type="Proteomes" id="UP000054560">
    <property type="component" value="Unassembled WGS sequence"/>
</dbReference>
<feature type="compositionally biased region" description="Pro residues" evidence="8">
    <location>
        <begin position="79"/>
        <end position="90"/>
    </location>
</feature>
<feature type="region of interest" description="Disordered" evidence="8">
    <location>
        <begin position="34"/>
        <end position="247"/>
    </location>
</feature>
<feature type="compositionally biased region" description="Polar residues" evidence="8">
    <location>
        <begin position="118"/>
        <end position="140"/>
    </location>
</feature>
<dbReference type="eggNOG" id="KOG3928">
    <property type="taxonomic scope" value="Eukaryota"/>
</dbReference>
<keyword evidence="3" id="KW-0809">Transit peptide</keyword>
<evidence type="ECO:0000256" key="1">
    <source>
        <dbReference type="ARBA" id="ARBA00004173"/>
    </source>
</evidence>
<evidence type="ECO:0000256" key="7">
    <source>
        <dbReference type="ARBA" id="ARBA00035140"/>
    </source>
</evidence>
<dbReference type="EMBL" id="KQ241959">
    <property type="protein sequence ID" value="KNC82110.1"/>
    <property type="molecule type" value="Genomic_DNA"/>
</dbReference>
<proteinExistence type="inferred from homology"/>
<organism evidence="9 10">
    <name type="scientific">Sphaeroforma arctica JP610</name>
    <dbReference type="NCBI Taxonomy" id="667725"/>
    <lineage>
        <taxon>Eukaryota</taxon>
        <taxon>Ichthyosporea</taxon>
        <taxon>Ichthyophonida</taxon>
        <taxon>Sphaeroforma</taxon>
    </lineage>
</organism>
<protein>
    <recommendedName>
        <fullName evidence="7">Small ribosomal subunit protein mS29</fullName>
    </recommendedName>
</protein>
<evidence type="ECO:0000313" key="9">
    <source>
        <dbReference type="EMBL" id="KNC82110.1"/>
    </source>
</evidence>
<keyword evidence="4" id="KW-0689">Ribosomal protein</keyword>
<feature type="compositionally biased region" description="Polar residues" evidence="8">
    <location>
        <begin position="234"/>
        <end position="247"/>
    </location>
</feature>
<feature type="compositionally biased region" description="Polar residues" evidence="8">
    <location>
        <begin position="182"/>
        <end position="224"/>
    </location>
</feature>
<reference evidence="9 10" key="1">
    <citation type="submission" date="2011-02" db="EMBL/GenBank/DDBJ databases">
        <title>The Genome Sequence of Sphaeroforma arctica JP610.</title>
        <authorList>
            <consortium name="The Broad Institute Genome Sequencing Platform"/>
            <person name="Russ C."/>
            <person name="Cuomo C."/>
            <person name="Young S.K."/>
            <person name="Zeng Q."/>
            <person name="Gargeya S."/>
            <person name="Alvarado L."/>
            <person name="Berlin A."/>
            <person name="Chapman S.B."/>
            <person name="Chen Z."/>
            <person name="Freedman E."/>
            <person name="Gellesch M."/>
            <person name="Goldberg J."/>
            <person name="Griggs A."/>
            <person name="Gujja S."/>
            <person name="Heilman E."/>
            <person name="Heiman D."/>
            <person name="Howarth C."/>
            <person name="Mehta T."/>
            <person name="Neiman D."/>
            <person name="Pearson M."/>
            <person name="Roberts A."/>
            <person name="Saif S."/>
            <person name="Shea T."/>
            <person name="Shenoy N."/>
            <person name="Sisk P."/>
            <person name="Stolte C."/>
            <person name="Sykes S."/>
            <person name="White J."/>
            <person name="Yandava C."/>
            <person name="Burger G."/>
            <person name="Gray M.W."/>
            <person name="Holland P.W.H."/>
            <person name="King N."/>
            <person name="Lang F.B.F."/>
            <person name="Roger A.J."/>
            <person name="Ruiz-Trillo I."/>
            <person name="Haas B."/>
            <person name="Nusbaum C."/>
            <person name="Birren B."/>
        </authorList>
    </citation>
    <scope>NUCLEOTIDE SEQUENCE [LARGE SCALE GENOMIC DNA]</scope>
    <source>
        <strain evidence="9 10">JP610</strain>
    </source>
</reference>
<dbReference type="Pfam" id="PF10236">
    <property type="entry name" value="DAP3"/>
    <property type="match status" value="1"/>
</dbReference>
<evidence type="ECO:0000256" key="6">
    <source>
        <dbReference type="ARBA" id="ARBA00023274"/>
    </source>
</evidence>
<keyword evidence="10" id="KW-1185">Reference proteome</keyword>
<dbReference type="PANTHER" id="PTHR12810">
    <property type="entry name" value="MITOCHONDRIAL 28S RIBOSOMAL PROTEIN S29"/>
    <property type="match status" value="1"/>
</dbReference>
<dbReference type="GO" id="GO:0005763">
    <property type="term" value="C:mitochondrial small ribosomal subunit"/>
    <property type="evidence" value="ECO:0007669"/>
    <property type="project" value="TreeGrafter"/>
</dbReference>
<comment type="similarity">
    <text evidence="2">Belongs to the mitochondrion-specific ribosomal protein mS29 family.</text>
</comment>
<evidence type="ECO:0000313" key="10">
    <source>
        <dbReference type="Proteomes" id="UP000054560"/>
    </source>
</evidence>
<dbReference type="SUPFAM" id="SSF52540">
    <property type="entry name" value="P-loop containing nucleoside triphosphate hydrolases"/>
    <property type="match status" value="1"/>
</dbReference>
<dbReference type="GO" id="GO:0003735">
    <property type="term" value="F:structural constituent of ribosome"/>
    <property type="evidence" value="ECO:0007669"/>
    <property type="project" value="TreeGrafter"/>
</dbReference>